<feature type="compositionally biased region" description="Basic and acidic residues" evidence="1">
    <location>
        <begin position="60"/>
        <end position="80"/>
    </location>
</feature>
<comment type="caution">
    <text evidence="2">The sequence shown here is derived from an EMBL/GenBank/DDBJ whole genome shotgun (WGS) entry which is preliminary data.</text>
</comment>
<protein>
    <submittedName>
        <fullName evidence="2">Uncharacterized protein</fullName>
    </submittedName>
</protein>
<dbReference type="AlphaFoldDB" id="X0SJX9"/>
<feature type="compositionally biased region" description="Basic residues" evidence="1">
    <location>
        <begin position="92"/>
        <end position="101"/>
    </location>
</feature>
<accession>X0SJX9</accession>
<dbReference type="EMBL" id="BARS01002113">
    <property type="protein sequence ID" value="GAF81319.1"/>
    <property type="molecule type" value="Genomic_DNA"/>
</dbReference>
<organism evidence="2">
    <name type="scientific">marine sediment metagenome</name>
    <dbReference type="NCBI Taxonomy" id="412755"/>
    <lineage>
        <taxon>unclassified sequences</taxon>
        <taxon>metagenomes</taxon>
        <taxon>ecological metagenomes</taxon>
    </lineage>
</organism>
<feature type="region of interest" description="Disordered" evidence="1">
    <location>
        <begin position="57"/>
        <end position="101"/>
    </location>
</feature>
<proteinExistence type="predicted"/>
<reference evidence="2" key="1">
    <citation type="journal article" date="2014" name="Front. Microbiol.">
        <title>High frequency of phylogenetically diverse reductive dehalogenase-homologous genes in deep subseafloor sedimentary metagenomes.</title>
        <authorList>
            <person name="Kawai M."/>
            <person name="Futagami T."/>
            <person name="Toyoda A."/>
            <person name="Takaki Y."/>
            <person name="Nishi S."/>
            <person name="Hori S."/>
            <person name="Arai W."/>
            <person name="Tsubouchi T."/>
            <person name="Morono Y."/>
            <person name="Uchiyama I."/>
            <person name="Ito T."/>
            <person name="Fujiyama A."/>
            <person name="Inagaki F."/>
            <person name="Takami H."/>
        </authorList>
    </citation>
    <scope>NUCLEOTIDE SEQUENCE</scope>
    <source>
        <strain evidence="2">Expedition CK06-06</strain>
    </source>
</reference>
<name>X0SJX9_9ZZZZ</name>
<evidence type="ECO:0000256" key="1">
    <source>
        <dbReference type="SAM" id="MobiDB-lite"/>
    </source>
</evidence>
<gene>
    <name evidence="2" type="ORF">S01H1_03944</name>
</gene>
<sequence length="101" mass="11584">MLWTGDDTINHDNYGDTYHHHHGPGDNDILIHNHDGGRPDHNHYVCCDLYDDGVEYGPAVHDHDHDDTDTAHDRPNESDPLRLSWHGSPVNRRLHPRSKQG</sequence>
<evidence type="ECO:0000313" key="2">
    <source>
        <dbReference type="EMBL" id="GAF81319.1"/>
    </source>
</evidence>